<keyword evidence="5 8" id="KW-1133">Transmembrane helix</keyword>
<dbReference type="InterPro" id="IPR028362">
    <property type="entry name" value="AlgI"/>
</dbReference>
<feature type="transmembrane region" description="Helical" evidence="8">
    <location>
        <begin position="414"/>
        <end position="432"/>
    </location>
</feature>
<keyword evidence="7 9" id="KW-0012">Acyltransferase</keyword>
<evidence type="ECO:0000256" key="5">
    <source>
        <dbReference type="ARBA" id="ARBA00022989"/>
    </source>
</evidence>
<feature type="transmembrane region" description="Helical" evidence="8">
    <location>
        <begin position="154"/>
        <end position="176"/>
    </location>
</feature>
<dbReference type="GO" id="GO:0005886">
    <property type="term" value="C:plasma membrane"/>
    <property type="evidence" value="ECO:0007669"/>
    <property type="project" value="UniProtKB-SubCell"/>
</dbReference>
<keyword evidence="10" id="KW-1185">Reference proteome</keyword>
<comment type="similarity">
    <text evidence="2 7">Belongs to the membrane-bound acyltransferase family.</text>
</comment>
<keyword evidence="4 8" id="KW-0812">Transmembrane</keyword>
<sequence length="477" mass="56090">MLLNSYHFIFFFIALFFIYWRLAKTNKTQNIILLIGSYIFFAIWSYQFILLIFGTSVATYFIGKQLLIAKDTEKKWWLRLGVLVVLGQLIYFKYTNFFIENFNDLLKIFHSKGNISTLQYIIPIGISFYSFRMLGYLLDIKNRKLKESKSLLEYLVYVAFFPCIIAGPIDRSFVFLNQLKEKRIFNATLFSLGLRQILWGLFKKLVIADQIAVITTELFSKYEGLNGSALFVGMILYFIQLYADFSGYSDMAIGIGKLLGINVQKNFNFPFFAQNVADYWRRWHISLTSWVTDYVFTPLSIQFRDYGKFGLILAIIINFIIIGFWHGAEWHYIFHGLVSGIMFIPLILGGKMGKKIKPNLNILPTFREAKNMIITFISFALLQVLFFSKSLEMALHYYKGIFSLSFFQKPNFQFQRFVAILIIFMMAIEWLTRNQEFPTANFLDSKPRIVRWGFYYVLVFLIFLFYLAPKGYIYAQF</sequence>
<feature type="transmembrane region" description="Helical" evidence="8">
    <location>
        <begin position="309"/>
        <end position="326"/>
    </location>
</feature>
<dbReference type="InterPro" id="IPR051085">
    <property type="entry name" value="MB_O-acyltransferase"/>
</dbReference>
<gene>
    <name evidence="9" type="ORF">SAMN05421847_1116</name>
</gene>
<dbReference type="EMBL" id="FNUS01000002">
    <property type="protein sequence ID" value="SEF95136.1"/>
    <property type="molecule type" value="Genomic_DNA"/>
</dbReference>
<dbReference type="Proteomes" id="UP000236738">
    <property type="component" value="Unassembled WGS sequence"/>
</dbReference>
<protein>
    <submittedName>
        <fullName evidence="9">D-alanyl-lipoteichoic acid acyltransferase DltB, MBOAT superfamily</fullName>
    </submittedName>
</protein>
<feature type="transmembrane region" description="Helical" evidence="8">
    <location>
        <begin position="371"/>
        <end position="388"/>
    </location>
</feature>
<feature type="transmembrane region" description="Helical" evidence="8">
    <location>
        <begin position="31"/>
        <end position="56"/>
    </location>
</feature>
<evidence type="ECO:0000256" key="8">
    <source>
        <dbReference type="SAM" id="Phobius"/>
    </source>
</evidence>
<feature type="transmembrane region" description="Helical" evidence="8">
    <location>
        <begin position="332"/>
        <end position="350"/>
    </location>
</feature>
<organism evidence="9 10">
    <name type="scientific">Halpernia humi</name>
    <dbReference type="NCBI Taxonomy" id="493375"/>
    <lineage>
        <taxon>Bacteria</taxon>
        <taxon>Pseudomonadati</taxon>
        <taxon>Bacteroidota</taxon>
        <taxon>Flavobacteriia</taxon>
        <taxon>Flavobacteriales</taxon>
        <taxon>Weeksellaceae</taxon>
        <taxon>Chryseobacterium group</taxon>
        <taxon>Halpernia</taxon>
    </lineage>
</organism>
<feature type="transmembrane region" description="Helical" evidence="8">
    <location>
        <begin position="453"/>
        <end position="475"/>
    </location>
</feature>
<dbReference type="PANTHER" id="PTHR13285:SF18">
    <property type="entry name" value="PROTEIN-CYSTEINE N-PALMITOYLTRANSFERASE RASP"/>
    <property type="match status" value="1"/>
</dbReference>
<feature type="transmembrane region" description="Helical" evidence="8">
    <location>
        <begin position="225"/>
        <end position="243"/>
    </location>
</feature>
<feature type="transmembrane region" description="Helical" evidence="8">
    <location>
        <begin position="6"/>
        <end position="22"/>
    </location>
</feature>
<dbReference type="Pfam" id="PF03062">
    <property type="entry name" value="MBOAT"/>
    <property type="match status" value="1"/>
</dbReference>
<accession>A0A1H5W7D6</accession>
<evidence type="ECO:0000256" key="3">
    <source>
        <dbReference type="ARBA" id="ARBA00022475"/>
    </source>
</evidence>
<keyword evidence="3 7" id="KW-1003">Cell membrane</keyword>
<feature type="transmembrane region" description="Helical" evidence="8">
    <location>
        <begin position="115"/>
        <end position="134"/>
    </location>
</feature>
<evidence type="ECO:0000256" key="4">
    <source>
        <dbReference type="ARBA" id="ARBA00022692"/>
    </source>
</evidence>
<dbReference type="InterPro" id="IPR024194">
    <property type="entry name" value="Ac/AlaTfrase_AlgI/DltB"/>
</dbReference>
<dbReference type="PIRSF" id="PIRSF500217">
    <property type="entry name" value="AlgI"/>
    <property type="match status" value="1"/>
</dbReference>
<keyword evidence="7 9" id="KW-0808">Transferase</keyword>
<dbReference type="AlphaFoldDB" id="A0A1H5W7D6"/>
<evidence type="ECO:0000313" key="9">
    <source>
        <dbReference type="EMBL" id="SEF95136.1"/>
    </source>
</evidence>
<dbReference type="InterPro" id="IPR004299">
    <property type="entry name" value="MBOAT_fam"/>
</dbReference>
<dbReference type="PIRSF" id="PIRSF016636">
    <property type="entry name" value="AlgI_DltB"/>
    <property type="match status" value="1"/>
</dbReference>
<evidence type="ECO:0000256" key="2">
    <source>
        <dbReference type="ARBA" id="ARBA00010323"/>
    </source>
</evidence>
<feature type="transmembrane region" description="Helical" evidence="8">
    <location>
        <begin position="76"/>
        <end position="94"/>
    </location>
</feature>
<keyword evidence="6 7" id="KW-0472">Membrane</keyword>
<dbReference type="GO" id="GO:0042121">
    <property type="term" value="P:alginic acid biosynthetic process"/>
    <property type="evidence" value="ECO:0007669"/>
    <property type="project" value="InterPro"/>
</dbReference>
<dbReference type="RefSeq" id="WP_103913121.1">
    <property type="nucleotide sequence ID" value="NZ_FNUS01000002.1"/>
</dbReference>
<name>A0A1H5W7D6_9FLAO</name>
<dbReference type="OrthoDB" id="9805788at2"/>
<dbReference type="PANTHER" id="PTHR13285">
    <property type="entry name" value="ACYLTRANSFERASE"/>
    <property type="match status" value="1"/>
</dbReference>
<evidence type="ECO:0000256" key="7">
    <source>
        <dbReference type="PIRNR" id="PIRNR016636"/>
    </source>
</evidence>
<proteinExistence type="inferred from homology"/>
<evidence type="ECO:0000313" key="10">
    <source>
        <dbReference type="Proteomes" id="UP000236738"/>
    </source>
</evidence>
<comment type="subcellular location">
    <subcellularLocation>
        <location evidence="1">Cell membrane</location>
        <topology evidence="1">Multi-pass membrane protein</topology>
    </subcellularLocation>
</comment>
<dbReference type="GO" id="GO:0016746">
    <property type="term" value="F:acyltransferase activity"/>
    <property type="evidence" value="ECO:0007669"/>
    <property type="project" value="UniProtKB-KW"/>
</dbReference>
<reference evidence="10" key="1">
    <citation type="submission" date="2016-10" db="EMBL/GenBank/DDBJ databases">
        <authorList>
            <person name="Varghese N."/>
            <person name="Submissions S."/>
        </authorList>
    </citation>
    <scope>NUCLEOTIDE SEQUENCE [LARGE SCALE GENOMIC DNA]</scope>
    <source>
        <strain evidence="10">DSM 21580</strain>
    </source>
</reference>
<evidence type="ECO:0000256" key="6">
    <source>
        <dbReference type="ARBA" id="ARBA00023136"/>
    </source>
</evidence>
<evidence type="ECO:0000256" key="1">
    <source>
        <dbReference type="ARBA" id="ARBA00004651"/>
    </source>
</evidence>